<dbReference type="HOGENOM" id="CLU_3314937_0_0_10"/>
<proteinExistence type="predicted"/>
<accession>C9LK72</accession>
<keyword evidence="2" id="KW-1185">Reference proteome</keyword>
<gene>
    <name evidence="1" type="ORF">GCWU000325_02637</name>
</gene>
<dbReference type="Proteomes" id="UP000003460">
    <property type="component" value="Unassembled WGS sequence"/>
</dbReference>
<comment type="caution">
    <text evidence="1">The sequence shown here is derived from an EMBL/GenBank/DDBJ whole genome shotgun (WGS) entry which is preliminary data.</text>
</comment>
<evidence type="ECO:0000313" key="2">
    <source>
        <dbReference type="Proteomes" id="UP000003460"/>
    </source>
</evidence>
<dbReference type="AlphaFoldDB" id="C9LK72"/>
<evidence type="ECO:0000313" key="1">
    <source>
        <dbReference type="EMBL" id="EEX70594.1"/>
    </source>
</evidence>
<name>C9LK72_9BACT</name>
<organism evidence="1 2">
    <name type="scientific">Alloprevotella tannerae ATCC 51259</name>
    <dbReference type="NCBI Taxonomy" id="626522"/>
    <lineage>
        <taxon>Bacteria</taxon>
        <taxon>Pseudomonadati</taxon>
        <taxon>Bacteroidota</taxon>
        <taxon>Bacteroidia</taxon>
        <taxon>Bacteroidales</taxon>
        <taxon>Prevotellaceae</taxon>
        <taxon>Alloprevotella</taxon>
    </lineage>
</organism>
<sequence length="39" mass="4624">MCTFRSVSQYLLFSFCVFILLYVSFRSACLKEGEGYCRR</sequence>
<reference evidence="1" key="1">
    <citation type="submission" date="2009-09" db="EMBL/GenBank/DDBJ databases">
        <authorList>
            <person name="Weinstock G."/>
            <person name="Sodergren E."/>
            <person name="Clifton S."/>
            <person name="Fulton L."/>
            <person name="Fulton B."/>
            <person name="Courtney L."/>
            <person name="Fronick C."/>
            <person name="Harrison M."/>
            <person name="Strong C."/>
            <person name="Farmer C."/>
            <person name="Delahaunty K."/>
            <person name="Markovic C."/>
            <person name="Hall O."/>
            <person name="Minx P."/>
            <person name="Tomlinson C."/>
            <person name="Mitreva M."/>
            <person name="Nelson J."/>
            <person name="Hou S."/>
            <person name="Wollam A."/>
            <person name="Pepin K.H."/>
            <person name="Johnson M."/>
            <person name="Bhonagiri V."/>
            <person name="Nash W.E."/>
            <person name="Warren W."/>
            <person name="Chinwalla A."/>
            <person name="Mardis E.R."/>
            <person name="Wilson R.K."/>
        </authorList>
    </citation>
    <scope>NUCLEOTIDE SEQUENCE [LARGE SCALE GENOMIC DNA]</scope>
    <source>
        <strain evidence="1">ATCC 51259</strain>
    </source>
</reference>
<protein>
    <submittedName>
        <fullName evidence="1">Uncharacterized protein</fullName>
    </submittedName>
</protein>
<dbReference type="EMBL" id="ACIJ02000028">
    <property type="protein sequence ID" value="EEX70594.1"/>
    <property type="molecule type" value="Genomic_DNA"/>
</dbReference>
<dbReference type="STRING" id="626522.GCWU000325_02637"/>